<dbReference type="eggNOG" id="KOG1546">
    <property type="taxonomic scope" value="Eukaryota"/>
</dbReference>
<dbReference type="PANTHER" id="PTHR48104">
    <property type="entry name" value="METACASPASE-4"/>
    <property type="match status" value="1"/>
</dbReference>
<dbReference type="EMBL" id="CH476743">
    <property type="protein sequence ID" value="EIE88683.1"/>
    <property type="molecule type" value="Genomic_DNA"/>
</dbReference>
<dbReference type="CDD" id="cd12148">
    <property type="entry name" value="fungal_TF_MHR"/>
    <property type="match status" value="1"/>
</dbReference>
<feature type="region of interest" description="Disordered" evidence="3">
    <location>
        <begin position="31"/>
        <end position="51"/>
    </location>
</feature>
<dbReference type="GO" id="GO:0004197">
    <property type="term" value="F:cysteine-type endopeptidase activity"/>
    <property type="evidence" value="ECO:0007669"/>
    <property type="project" value="InterPro"/>
</dbReference>
<dbReference type="GO" id="GO:0006351">
    <property type="term" value="P:DNA-templated transcription"/>
    <property type="evidence" value="ECO:0007669"/>
    <property type="project" value="InterPro"/>
</dbReference>
<dbReference type="SMART" id="SM00906">
    <property type="entry name" value="Fungal_trans"/>
    <property type="match status" value="1"/>
</dbReference>
<dbReference type="Pfam" id="PF00656">
    <property type="entry name" value="Peptidase_C14"/>
    <property type="match status" value="1"/>
</dbReference>
<keyword evidence="6" id="KW-1185">Reference proteome</keyword>
<dbReference type="InterPro" id="IPR011600">
    <property type="entry name" value="Pept_C14_caspase"/>
</dbReference>
<dbReference type="RefSeq" id="XP_067524079.1">
    <property type="nucleotide sequence ID" value="XM_067667978.1"/>
</dbReference>
<dbReference type="InterPro" id="IPR050452">
    <property type="entry name" value="Metacaspase"/>
</dbReference>
<feature type="region of interest" description="Disordered" evidence="3">
    <location>
        <begin position="756"/>
        <end position="775"/>
    </location>
</feature>
<gene>
    <name evidence="5" type="ORF">RO3G_13394</name>
</gene>
<dbReference type="GO" id="GO:0003677">
    <property type="term" value="F:DNA binding"/>
    <property type="evidence" value="ECO:0007669"/>
    <property type="project" value="InterPro"/>
</dbReference>
<dbReference type="Pfam" id="PF04082">
    <property type="entry name" value="Fungal_trans"/>
    <property type="match status" value="1"/>
</dbReference>
<dbReference type="PANTHER" id="PTHR48104:SF30">
    <property type="entry name" value="METACASPASE-1"/>
    <property type="match status" value="1"/>
</dbReference>
<feature type="domain" description="Xylanolytic transcriptional activator regulatory" evidence="4">
    <location>
        <begin position="270"/>
        <end position="343"/>
    </location>
</feature>
<sequence>MFALCLIRYLHSYIESLENRLKKMESLLEQIQPKDPHSESAVDKVEQPPQKKRVVTPMQMPTSIEHTKAARYLGSSSGYYLMRDIPSTDKEVVERIEHYPRISDVTGTESKGSLAIRKINTNDDDVMVVCDRTLAEHVDRLKMDKSYFKDDIAPKELLNELLLRFFEMDHGTLPVVDREPFMDAYQGRTQPPPATVLVYAIWTYTCSILPPGDPLLKKYNIEDSEHLFEVFWEHTSSIMRSEYLTPRYATIQALVLLCTIPNTHNVFYKNWVRAGMAVRMAQELGLHRTIEKLPLTKDTVEARKRLWYCVYVTDRWICAVMGRPLAIADADCDIDLPEIQQGGKDYSLFVNFIKLSGILGEILSRIYSPKAKARGTFLVSCKHEVLPELFDMANERCTTSAKSIVDIARILAPSIVASFGWNFAGFAVFQASLVHIYNSTSSNPELASSSRAYAQIAIEECIKPLGKTVKSIQKNILSVLQHMMDITGMSKEGSRPANATAVSSANLGHHTNIGHYTHRPCPTKPSQPSAMSMHTIVSNWESNMSSSNASSSNDHLPMSQEFVTNNAAWQSLFASAAAPFIGDEGDWQAMLSSLFDESQMKPENNYISYNSSSQEENSSNYEYEQTYSSHTYSYTSNENEHSFSYKYPPHSDSIDPVFTQQDYDNPNPNYPQPPETKHNPGPDPDPTVDHEKLSDFELSNCEGKKRALLIGINYLGTKNQLDGEDMVILTDDQEDSKFIPTKANILSAMEWLIHDAEPNDSGHGGRVADTSNDEDDGYDETIYPLDFDKFDGTSGQILDDEMHEIMVKPLPKGCRLTAIFDSCHSGTVLDLPYIYSTKGIIKENNVFKQAGMGFLSAGIKYASGDREGALSSILSLGKEIMESRQVSDEVRERNTSLADVIMFSGCKDDQTSADAKEAGRATGAMSYALTST</sequence>
<protein>
    <recommendedName>
        <fullName evidence="4">Xylanolytic transcriptional activator regulatory domain-containing protein</fullName>
    </recommendedName>
</protein>
<dbReference type="OrthoDB" id="1924787at2759"/>
<evidence type="ECO:0000256" key="1">
    <source>
        <dbReference type="ARBA" id="ARBA00009005"/>
    </source>
</evidence>
<name>I1CJQ3_RHIO9</name>
<comment type="similarity">
    <text evidence="1">Belongs to the peptidase C14B family.</text>
</comment>
<dbReference type="AlphaFoldDB" id="I1CJQ3"/>
<dbReference type="GO" id="GO:0006508">
    <property type="term" value="P:proteolysis"/>
    <property type="evidence" value="ECO:0007669"/>
    <property type="project" value="InterPro"/>
</dbReference>
<dbReference type="Gene3D" id="3.40.50.12660">
    <property type="match status" value="1"/>
</dbReference>
<evidence type="ECO:0000256" key="2">
    <source>
        <dbReference type="ARBA" id="ARBA00023242"/>
    </source>
</evidence>
<organism evidence="5 6">
    <name type="scientific">Rhizopus delemar (strain RA 99-880 / ATCC MYA-4621 / FGSC 9543 / NRRL 43880)</name>
    <name type="common">Mucormycosis agent</name>
    <name type="synonym">Rhizopus arrhizus var. delemar</name>
    <dbReference type="NCBI Taxonomy" id="246409"/>
    <lineage>
        <taxon>Eukaryota</taxon>
        <taxon>Fungi</taxon>
        <taxon>Fungi incertae sedis</taxon>
        <taxon>Mucoromycota</taxon>
        <taxon>Mucoromycotina</taxon>
        <taxon>Mucoromycetes</taxon>
        <taxon>Mucorales</taxon>
        <taxon>Mucorineae</taxon>
        <taxon>Rhizopodaceae</taxon>
        <taxon>Rhizopus</taxon>
    </lineage>
</organism>
<evidence type="ECO:0000259" key="4">
    <source>
        <dbReference type="SMART" id="SM00906"/>
    </source>
</evidence>
<accession>I1CJQ3</accession>
<dbReference type="Proteomes" id="UP000009138">
    <property type="component" value="Unassembled WGS sequence"/>
</dbReference>
<keyword evidence="2" id="KW-0539">Nucleus</keyword>
<feature type="compositionally biased region" description="Basic and acidic residues" evidence="3">
    <location>
        <begin position="31"/>
        <end position="46"/>
    </location>
</feature>
<evidence type="ECO:0000313" key="5">
    <source>
        <dbReference type="EMBL" id="EIE88683.1"/>
    </source>
</evidence>
<evidence type="ECO:0000256" key="3">
    <source>
        <dbReference type="SAM" id="MobiDB-lite"/>
    </source>
</evidence>
<reference evidence="5 6" key="1">
    <citation type="journal article" date="2009" name="PLoS Genet.">
        <title>Genomic analysis of the basal lineage fungus Rhizopus oryzae reveals a whole-genome duplication.</title>
        <authorList>
            <person name="Ma L.-J."/>
            <person name="Ibrahim A.S."/>
            <person name="Skory C."/>
            <person name="Grabherr M.G."/>
            <person name="Burger G."/>
            <person name="Butler M."/>
            <person name="Elias M."/>
            <person name="Idnurm A."/>
            <person name="Lang B.F."/>
            <person name="Sone T."/>
            <person name="Abe A."/>
            <person name="Calvo S.E."/>
            <person name="Corrochano L.M."/>
            <person name="Engels R."/>
            <person name="Fu J."/>
            <person name="Hansberg W."/>
            <person name="Kim J.-M."/>
            <person name="Kodira C.D."/>
            <person name="Koehrsen M.J."/>
            <person name="Liu B."/>
            <person name="Miranda-Saavedra D."/>
            <person name="O'Leary S."/>
            <person name="Ortiz-Castellanos L."/>
            <person name="Poulter R."/>
            <person name="Rodriguez-Romero J."/>
            <person name="Ruiz-Herrera J."/>
            <person name="Shen Y.-Q."/>
            <person name="Zeng Q."/>
            <person name="Galagan J."/>
            <person name="Birren B.W."/>
            <person name="Cuomo C.A."/>
            <person name="Wickes B.L."/>
        </authorList>
    </citation>
    <scope>NUCLEOTIDE SEQUENCE [LARGE SCALE GENOMIC DNA]</scope>
    <source>
        <strain evidence="6">RA 99-880 / ATCC MYA-4621 / FGSC 9543 / NRRL 43880</strain>
    </source>
</reference>
<feature type="region of interest" description="Disordered" evidence="3">
    <location>
        <begin position="639"/>
        <end position="691"/>
    </location>
</feature>
<evidence type="ECO:0000313" key="6">
    <source>
        <dbReference type="Proteomes" id="UP000009138"/>
    </source>
</evidence>
<dbReference type="InParanoid" id="I1CJQ3"/>
<dbReference type="InterPro" id="IPR007219">
    <property type="entry name" value="XnlR_reg_dom"/>
</dbReference>
<dbReference type="GO" id="GO:0005737">
    <property type="term" value="C:cytoplasm"/>
    <property type="evidence" value="ECO:0007669"/>
    <property type="project" value="TreeGrafter"/>
</dbReference>
<proteinExistence type="inferred from homology"/>
<dbReference type="GeneID" id="93620359"/>
<dbReference type="GO" id="GO:0008270">
    <property type="term" value="F:zinc ion binding"/>
    <property type="evidence" value="ECO:0007669"/>
    <property type="project" value="InterPro"/>
</dbReference>
<dbReference type="OMA" id="HAIVSDW"/>
<dbReference type="VEuPathDB" id="FungiDB:RO3G_13394"/>